<keyword evidence="1" id="KW-0863">Zinc-finger</keyword>
<feature type="domain" description="SWIM-type" evidence="2">
    <location>
        <begin position="84"/>
        <end position="125"/>
    </location>
</feature>
<keyword evidence="1" id="KW-0862">Zinc</keyword>
<reference evidence="3" key="1">
    <citation type="submission" date="2022-01" db="EMBL/GenBank/DDBJ databases">
        <title>Draft Genome Sequences of Seven Type Strains of the Genus Streptomyces.</title>
        <authorList>
            <person name="Aziz S."/>
            <person name="Coretto E."/>
            <person name="Chronakova A."/>
            <person name="Sproer C."/>
            <person name="Huber K."/>
            <person name="Nouioui I."/>
            <person name="Gross H."/>
        </authorList>
    </citation>
    <scope>NUCLEOTIDE SEQUENCE</scope>
    <source>
        <strain evidence="3">DSM 103493</strain>
    </source>
</reference>
<keyword evidence="4" id="KW-1185">Reference proteome</keyword>
<dbReference type="InterPro" id="IPR007527">
    <property type="entry name" value="Znf_SWIM"/>
</dbReference>
<evidence type="ECO:0000313" key="4">
    <source>
        <dbReference type="Proteomes" id="UP001139384"/>
    </source>
</evidence>
<dbReference type="RefSeq" id="WP_234766148.1">
    <property type="nucleotide sequence ID" value="NZ_JAKEIP010000164.1"/>
</dbReference>
<comment type="caution">
    <text evidence="3">The sequence shown here is derived from an EMBL/GenBank/DDBJ whole genome shotgun (WGS) entry which is preliminary data.</text>
</comment>
<organism evidence="3 4">
    <name type="scientific">Streptomyces muensis</name>
    <dbReference type="NCBI Taxonomy" id="1077944"/>
    <lineage>
        <taxon>Bacteria</taxon>
        <taxon>Bacillati</taxon>
        <taxon>Actinomycetota</taxon>
        <taxon>Actinomycetes</taxon>
        <taxon>Kitasatosporales</taxon>
        <taxon>Streptomycetaceae</taxon>
        <taxon>Streptomyces</taxon>
    </lineage>
</organism>
<evidence type="ECO:0000256" key="1">
    <source>
        <dbReference type="PROSITE-ProRule" id="PRU00325"/>
    </source>
</evidence>
<dbReference type="InterPro" id="IPR046053">
    <property type="entry name" value="DUF6011"/>
</dbReference>
<dbReference type="EMBL" id="JAKEIP010000164">
    <property type="protein sequence ID" value="MCF1597718.1"/>
    <property type="molecule type" value="Genomic_DNA"/>
</dbReference>
<gene>
    <name evidence="3" type="ORF">L0P92_29785</name>
</gene>
<evidence type="ECO:0000313" key="3">
    <source>
        <dbReference type="EMBL" id="MCF1597718.1"/>
    </source>
</evidence>
<dbReference type="AlphaFoldDB" id="A0A9X1TVU0"/>
<dbReference type="GO" id="GO:0008270">
    <property type="term" value="F:zinc ion binding"/>
    <property type="evidence" value="ECO:0007669"/>
    <property type="project" value="UniProtKB-KW"/>
</dbReference>
<protein>
    <submittedName>
        <fullName evidence="3">DUF6011 domain-containing protein</fullName>
    </submittedName>
</protein>
<dbReference type="Pfam" id="PF19474">
    <property type="entry name" value="DUF6011"/>
    <property type="match status" value="1"/>
</dbReference>
<sequence>MRTTRPQEAEMQRTAGHTHCLRCDRVLRSARSAALGYGPTCLRKVKAAALAHAQTGSHKPAQVAKATELIEMGGLVRLRARRVFQVVASDGITTYKTAPQACTCPAGLRGQHTCYHRIAAQIVAAA</sequence>
<proteinExistence type="predicted"/>
<accession>A0A9X1TVU0</accession>
<evidence type="ECO:0000259" key="2">
    <source>
        <dbReference type="PROSITE" id="PS50966"/>
    </source>
</evidence>
<name>A0A9X1TVU0_STRM4</name>
<dbReference type="PROSITE" id="PS50966">
    <property type="entry name" value="ZF_SWIM"/>
    <property type="match status" value="1"/>
</dbReference>
<keyword evidence="1" id="KW-0479">Metal-binding</keyword>
<dbReference type="Proteomes" id="UP001139384">
    <property type="component" value="Unassembled WGS sequence"/>
</dbReference>